<keyword evidence="2" id="KW-0812">Transmembrane</keyword>
<dbReference type="Proteomes" id="UP000224006">
    <property type="component" value="Chromosome IX"/>
</dbReference>
<dbReference type="GeneID" id="40306406"/>
<evidence type="ECO:0000256" key="2">
    <source>
        <dbReference type="SAM" id="Phobius"/>
    </source>
</evidence>
<gene>
    <name evidence="3" type="ORF">BESB_013440</name>
</gene>
<feature type="region of interest" description="Disordered" evidence="1">
    <location>
        <begin position="265"/>
        <end position="328"/>
    </location>
</feature>
<organism evidence="3 4">
    <name type="scientific">Besnoitia besnoiti</name>
    <name type="common">Apicomplexan protozoan</name>
    <dbReference type="NCBI Taxonomy" id="94643"/>
    <lineage>
        <taxon>Eukaryota</taxon>
        <taxon>Sar</taxon>
        <taxon>Alveolata</taxon>
        <taxon>Apicomplexa</taxon>
        <taxon>Conoidasida</taxon>
        <taxon>Coccidia</taxon>
        <taxon>Eucoccidiorida</taxon>
        <taxon>Eimeriorina</taxon>
        <taxon>Sarcocystidae</taxon>
        <taxon>Besnoitia</taxon>
    </lineage>
</organism>
<feature type="compositionally biased region" description="Basic and acidic residues" evidence="1">
    <location>
        <begin position="150"/>
        <end position="161"/>
    </location>
</feature>
<sequence>MEEGEESPSVAPAGCDAWLTQKGLSHVARGLDSEELHFWWSLRSFLREQLELTVGGRPRSLASAVDAPSLQDSSSSRPASSLARAEKRRRFTCRGENPTSRDAKKVKFGAAAAEEAADSASDAAAGSSVAEASLSPLVSTPLRAASACRCREDSGAREGGEKNPGAEGREPPPGREGHGEGRGGDNSAAKSSASGAYLVEGADLSGERRVSCLTTNDASALQLSFSLACSPAAPPLYGHPAASVFLLLREALRTRVSSDFSLSVGRRRARRQEGGGGAAAGDPPASAGRASEAQRARKTMKTLFNPVAHEGAERKGSSAGAHAKEGDDEAGESLSLSMLILAHHVRALSPQWIADWIVAFWLSLFQAVFAFLAARQVSVHQAAARAIADPLREFFSMDLTSALSSSPPLKGDADAAQTKKEASEKKSEDGGKAQAEELGESTALAADSEKA</sequence>
<feature type="compositionally biased region" description="Low complexity" evidence="1">
    <location>
        <begin position="280"/>
        <end position="290"/>
    </location>
</feature>
<reference evidence="3 4" key="1">
    <citation type="submission" date="2017-09" db="EMBL/GenBank/DDBJ databases">
        <title>Genome sequencing of Besnoitia besnoiti strain Bb-Ger1.</title>
        <authorList>
            <person name="Schares G."/>
            <person name="Venepally P."/>
            <person name="Lorenzi H.A."/>
        </authorList>
    </citation>
    <scope>NUCLEOTIDE SEQUENCE [LARGE SCALE GENOMIC DNA]</scope>
    <source>
        <strain evidence="3 4">Bb-Ger1</strain>
    </source>
</reference>
<evidence type="ECO:0000313" key="3">
    <source>
        <dbReference type="EMBL" id="PFH32732.1"/>
    </source>
</evidence>
<dbReference type="EMBL" id="NWUJ01000010">
    <property type="protein sequence ID" value="PFH32732.1"/>
    <property type="molecule type" value="Genomic_DNA"/>
</dbReference>
<dbReference type="VEuPathDB" id="ToxoDB:BESB_013440"/>
<keyword evidence="4" id="KW-1185">Reference proteome</keyword>
<evidence type="ECO:0000313" key="4">
    <source>
        <dbReference type="Proteomes" id="UP000224006"/>
    </source>
</evidence>
<feature type="region of interest" description="Disordered" evidence="1">
    <location>
        <begin position="150"/>
        <end position="193"/>
    </location>
</feature>
<feature type="region of interest" description="Disordered" evidence="1">
    <location>
        <begin position="62"/>
        <end position="107"/>
    </location>
</feature>
<name>A0A2A9MBG8_BESBE</name>
<feature type="region of interest" description="Disordered" evidence="1">
    <location>
        <begin position="403"/>
        <end position="451"/>
    </location>
</feature>
<dbReference type="OrthoDB" id="331879at2759"/>
<evidence type="ECO:0000256" key="1">
    <source>
        <dbReference type="SAM" id="MobiDB-lite"/>
    </source>
</evidence>
<feature type="compositionally biased region" description="Basic and acidic residues" evidence="1">
    <location>
        <begin position="411"/>
        <end position="435"/>
    </location>
</feature>
<dbReference type="AlphaFoldDB" id="A0A2A9MBG8"/>
<protein>
    <recommendedName>
        <fullName evidence="5">Transmembrane protein</fullName>
    </recommendedName>
</protein>
<feature type="compositionally biased region" description="Low complexity" evidence="1">
    <location>
        <begin position="66"/>
        <end position="83"/>
    </location>
</feature>
<dbReference type="RefSeq" id="XP_029216741.1">
    <property type="nucleotide sequence ID" value="XM_029360074.1"/>
</dbReference>
<proteinExistence type="predicted"/>
<evidence type="ECO:0008006" key="5">
    <source>
        <dbReference type="Google" id="ProtNLM"/>
    </source>
</evidence>
<feature type="compositionally biased region" description="Basic and acidic residues" evidence="1">
    <location>
        <begin position="167"/>
        <end position="183"/>
    </location>
</feature>
<accession>A0A2A9MBG8</accession>
<comment type="caution">
    <text evidence="3">The sequence shown here is derived from an EMBL/GenBank/DDBJ whole genome shotgun (WGS) entry which is preliminary data.</text>
</comment>
<keyword evidence="2" id="KW-0472">Membrane</keyword>
<keyword evidence="2" id="KW-1133">Transmembrane helix</keyword>
<feature type="transmembrane region" description="Helical" evidence="2">
    <location>
        <begin position="356"/>
        <end position="374"/>
    </location>
</feature>
<dbReference type="KEGG" id="bbes:BESB_013440"/>